<protein>
    <recommendedName>
        <fullName evidence="2">histidine kinase</fullName>
        <ecNumber evidence="2">2.7.13.3</ecNumber>
    </recommendedName>
</protein>
<dbReference type="Gene3D" id="3.40.50.2300">
    <property type="match status" value="1"/>
</dbReference>
<evidence type="ECO:0000256" key="7">
    <source>
        <dbReference type="PROSITE-ProRule" id="PRU00169"/>
    </source>
</evidence>
<feature type="modified residue" description="4-aspartylphosphate" evidence="7">
    <location>
        <position position="744"/>
    </location>
</feature>
<feature type="modified residue" description="Phosphohistidine" evidence="6">
    <location>
        <position position="97"/>
    </location>
</feature>
<comment type="caution">
    <text evidence="12">The sequence shown here is derived from an EMBL/GenBank/DDBJ whole genome shotgun (WGS) entry which is preliminary data.</text>
</comment>
<dbReference type="GO" id="GO:0000160">
    <property type="term" value="P:phosphorelay signal transduction system"/>
    <property type="evidence" value="ECO:0007669"/>
    <property type="project" value="InterPro"/>
</dbReference>
<dbReference type="GO" id="GO:0004673">
    <property type="term" value="F:protein histidine kinase activity"/>
    <property type="evidence" value="ECO:0007669"/>
    <property type="project" value="UniProtKB-EC"/>
</dbReference>
<keyword evidence="3 7" id="KW-0597">Phosphoprotein</keyword>
<dbReference type="InterPro" id="IPR002545">
    <property type="entry name" value="CheW-lke_dom"/>
</dbReference>
<dbReference type="AlphaFoldDB" id="A0A401ZDM1"/>
<dbReference type="SMART" id="SM00448">
    <property type="entry name" value="REC"/>
    <property type="match status" value="1"/>
</dbReference>
<dbReference type="CDD" id="cd00156">
    <property type="entry name" value="REC"/>
    <property type="match status" value="1"/>
</dbReference>
<feature type="coiled-coil region" evidence="8">
    <location>
        <begin position="259"/>
        <end position="286"/>
    </location>
</feature>
<dbReference type="Pfam" id="PF01584">
    <property type="entry name" value="CheW"/>
    <property type="match status" value="1"/>
</dbReference>
<dbReference type="Proteomes" id="UP000287224">
    <property type="component" value="Unassembled WGS sequence"/>
</dbReference>
<dbReference type="Pfam" id="PF00072">
    <property type="entry name" value="Response_reg"/>
    <property type="match status" value="1"/>
</dbReference>
<evidence type="ECO:0000256" key="1">
    <source>
        <dbReference type="ARBA" id="ARBA00000085"/>
    </source>
</evidence>
<dbReference type="EC" id="2.7.13.3" evidence="2"/>
<evidence type="ECO:0000256" key="8">
    <source>
        <dbReference type="SAM" id="Coils"/>
    </source>
</evidence>
<dbReference type="InterPro" id="IPR036890">
    <property type="entry name" value="HATPase_C_sf"/>
</dbReference>
<dbReference type="InterPro" id="IPR051315">
    <property type="entry name" value="Bact_Chemotaxis_CheA"/>
</dbReference>
<dbReference type="SMART" id="SM00260">
    <property type="entry name" value="CheW"/>
    <property type="match status" value="1"/>
</dbReference>
<dbReference type="Gene3D" id="1.20.120.160">
    <property type="entry name" value="HPT domain"/>
    <property type="match status" value="1"/>
</dbReference>
<keyword evidence="8" id="KW-0175">Coiled coil</keyword>
<feature type="compositionally biased region" description="Basic and acidic residues" evidence="9">
    <location>
        <begin position="35"/>
        <end position="49"/>
    </location>
</feature>
<dbReference type="InterPro" id="IPR008207">
    <property type="entry name" value="Sig_transdc_His_kin_Hpt_dom"/>
</dbReference>
<evidence type="ECO:0000256" key="2">
    <source>
        <dbReference type="ARBA" id="ARBA00012438"/>
    </source>
</evidence>
<dbReference type="InterPro" id="IPR036061">
    <property type="entry name" value="CheW-like_dom_sf"/>
</dbReference>
<name>A0A401ZDM1_9CHLR</name>
<dbReference type="PROSITE" id="PS50110">
    <property type="entry name" value="RESPONSE_REGULATORY"/>
    <property type="match status" value="1"/>
</dbReference>
<reference evidence="13" key="1">
    <citation type="submission" date="2018-12" db="EMBL/GenBank/DDBJ databases">
        <title>Tengunoibacter tsumagoiensis gen. nov., sp. nov., Dictyobacter kobayashii sp. nov., D. alpinus sp. nov., and D. joshuensis sp. nov. and description of Dictyobacteraceae fam. nov. within the order Ktedonobacterales isolated from Tengu-no-mugimeshi.</title>
        <authorList>
            <person name="Wang C.M."/>
            <person name="Zheng Y."/>
            <person name="Sakai Y."/>
            <person name="Toyoda A."/>
            <person name="Minakuchi Y."/>
            <person name="Abe K."/>
            <person name="Yokota A."/>
            <person name="Yabe S."/>
        </authorList>
    </citation>
    <scope>NUCLEOTIDE SEQUENCE [LARGE SCALE GENOMIC DNA]</scope>
    <source>
        <strain evidence="13">S-27</strain>
    </source>
</reference>
<feature type="domain" description="HPt" evidence="11">
    <location>
        <begin position="49"/>
        <end position="156"/>
    </location>
</feature>
<feature type="region of interest" description="Disordered" evidence="9">
    <location>
        <begin position="28"/>
        <end position="51"/>
    </location>
</feature>
<accession>A0A401ZDM1</accession>
<evidence type="ECO:0000256" key="6">
    <source>
        <dbReference type="PROSITE-ProRule" id="PRU00110"/>
    </source>
</evidence>
<dbReference type="InterPro" id="IPR001789">
    <property type="entry name" value="Sig_transdc_resp-reg_receiver"/>
</dbReference>
<dbReference type="SUPFAM" id="SSF47226">
    <property type="entry name" value="Histidine-containing phosphotransfer domain, HPT domain"/>
    <property type="match status" value="1"/>
</dbReference>
<feature type="domain" description="Response regulatory" evidence="10">
    <location>
        <begin position="695"/>
        <end position="811"/>
    </location>
</feature>
<dbReference type="OrthoDB" id="9803176at2"/>
<keyword evidence="5" id="KW-0418">Kinase</keyword>
<dbReference type="SUPFAM" id="SSF52172">
    <property type="entry name" value="CheY-like"/>
    <property type="match status" value="1"/>
</dbReference>
<evidence type="ECO:0000313" key="13">
    <source>
        <dbReference type="Proteomes" id="UP000287224"/>
    </source>
</evidence>
<dbReference type="InterPro" id="IPR011006">
    <property type="entry name" value="CheY-like_superfamily"/>
</dbReference>
<comment type="catalytic activity">
    <reaction evidence="1">
        <text>ATP + protein L-histidine = ADP + protein N-phospho-L-histidine.</text>
        <dbReference type="EC" id="2.7.13.3"/>
    </reaction>
</comment>
<dbReference type="EMBL" id="BIFQ01000001">
    <property type="protein sequence ID" value="GCE04980.1"/>
    <property type="molecule type" value="Genomic_DNA"/>
</dbReference>
<feature type="region of interest" description="Disordered" evidence="9">
    <location>
        <begin position="672"/>
        <end position="692"/>
    </location>
</feature>
<dbReference type="InterPro" id="IPR036641">
    <property type="entry name" value="HPT_dom_sf"/>
</dbReference>
<dbReference type="PROSITE" id="PS50894">
    <property type="entry name" value="HPT"/>
    <property type="match status" value="1"/>
</dbReference>
<dbReference type="GO" id="GO:0006935">
    <property type="term" value="P:chemotaxis"/>
    <property type="evidence" value="ECO:0007669"/>
    <property type="project" value="InterPro"/>
</dbReference>
<evidence type="ECO:0000256" key="4">
    <source>
        <dbReference type="ARBA" id="ARBA00022679"/>
    </source>
</evidence>
<evidence type="ECO:0000256" key="5">
    <source>
        <dbReference type="ARBA" id="ARBA00022777"/>
    </source>
</evidence>
<gene>
    <name evidence="12" type="ORF">KDAU_23090</name>
</gene>
<sequence>MSEEFSFEENELTTEDLAILKAFDAIESWPTEGGEDSKVTDDERQKKSEAEDDAEMLIIFLEEATEDIARMSQAARQLAQEAQFAATRFRVFQRAGHKLRGTAAAVGYLIMSTAAEHIEIIAEQVLNEKVKPDTGLEAITQAISVLEGCQSYLVEEGQEPDKPELITALEATYQRLGIILTEVPTNNTAALPAQPEEISNRVTIPLEMAGAFQTIIGQAPTDQPDGQFEANDQLAASYPLFVHIENRRFEKLLRHTGQLIEMHAELENAQRDVRAALQAQQIAQNRLIQLEQSLTNVIRQKPSTQGQDETPSSSLIARILSDTYQEKPHYRRYRSRPSAQPLSAEESWDELDLEHYSEQDLLLQEVREAINQVTVCSARVNTASTALQIVQQEYMARASVVRDDTQMMRLTPLSTLVPRLRTVIAASALAQQYKVEFEVSGDALEIDQEILEMLSPPLVHMLQTCISDTSIIQGRQTETYHIWLHAHSRGNDITLEIGFSMPVLGGTLEILRAPLQRLNGTINLQRNSSGGVSFHLALPSSRSTIRCLLIRCGEQQFIVPMMQVQRVSLHTQEQLDQSYQLKDLLALSGDGISAPPDNNARPILIIQSASNKVVGIVVDEILSEQDLTIKPLPSYLRRLGIAEAAITGQGNTLLMLDLGELIRNYLQRAAPHNGQKLGPTNGRGNQQKKNNQTPKVLVADDSAYLRQAVLHTLKQGKYEVFEARDGMETIEQLLENTPDIVLLDIEMPNLNGYDVLNIIREYPELAHVKTIMLTSRTSDKHVQRAQELGALAYLVKPCPQTTLLNTIKSLLGENTGKHTRPRSPKS</sequence>
<dbReference type="Gene3D" id="3.30.565.10">
    <property type="entry name" value="Histidine kinase-like ATPase, C-terminal domain"/>
    <property type="match status" value="1"/>
</dbReference>
<evidence type="ECO:0000256" key="3">
    <source>
        <dbReference type="ARBA" id="ARBA00022553"/>
    </source>
</evidence>
<organism evidence="12 13">
    <name type="scientific">Dictyobacter aurantiacus</name>
    <dbReference type="NCBI Taxonomy" id="1936993"/>
    <lineage>
        <taxon>Bacteria</taxon>
        <taxon>Bacillati</taxon>
        <taxon>Chloroflexota</taxon>
        <taxon>Ktedonobacteria</taxon>
        <taxon>Ktedonobacterales</taxon>
        <taxon>Dictyobacteraceae</taxon>
        <taxon>Dictyobacter</taxon>
    </lineage>
</organism>
<dbReference type="Pfam" id="PF01627">
    <property type="entry name" value="Hpt"/>
    <property type="match status" value="1"/>
</dbReference>
<proteinExistence type="predicted"/>
<keyword evidence="13" id="KW-1185">Reference proteome</keyword>
<keyword evidence="4" id="KW-0808">Transferase</keyword>
<evidence type="ECO:0000256" key="9">
    <source>
        <dbReference type="SAM" id="MobiDB-lite"/>
    </source>
</evidence>
<dbReference type="PANTHER" id="PTHR43395">
    <property type="entry name" value="SENSOR HISTIDINE KINASE CHEA"/>
    <property type="match status" value="1"/>
</dbReference>
<dbReference type="SUPFAM" id="SSF50341">
    <property type="entry name" value="CheW-like"/>
    <property type="match status" value="1"/>
</dbReference>
<dbReference type="PANTHER" id="PTHR43395:SF8">
    <property type="entry name" value="HISTIDINE KINASE"/>
    <property type="match status" value="1"/>
</dbReference>
<dbReference type="RefSeq" id="WP_126596076.1">
    <property type="nucleotide sequence ID" value="NZ_BIFQ01000001.1"/>
</dbReference>
<evidence type="ECO:0000259" key="11">
    <source>
        <dbReference type="PROSITE" id="PS50894"/>
    </source>
</evidence>
<evidence type="ECO:0000259" key="10">
    <source>
        <dbReference type="PROSITE" id="PS50110"/>
    </source>
</evidence>
<dbReference type="Gene3D" id="2.30.30.40">
    <property type="entry name" value="SH3 Domains"/>
    <property type="match status" value="1"/>
</dbReference>
<evidence type="ECO:0000313" key="12">
    <source>
        <dbReference type="EMBL" id="GCE04980.1"/>
    </source>
</evidence>